<dbReference type="EMBL" id="AP024145">
    <property type="protein sequence ID" value="BCM84250.1"/>
    <property type="molecule type" value="Genomic_DNA"/>
</dbReference>
<organism evidence="1 2">
    <name type="scientific">Methylobacterium indicum</name>
    <dbReference type="NCBI Taxonomy" id="1775910"/>
    <lineage>
        <taxon>Bacteria</taxon>
        <taxon>Pseudomonadati</taxon>
        <taxon>Pseudomonadota</taxon>
        <taxon>Alphaproteobacteria</taxon>
        <taxon>Hyphomicrobiales</taxon>
        <taxon>Methylobacteriaceae</taxon>
        <taxon>Methylobacterium</taxon>
    </lineage>
</organism>
<dbReference type="RefSeq" id="WP_244748993.1">
    <property type="nucleotide sequence ID" value="NZ_AP024145.1"/>
</dbReference>
<dbReference type="AlphaFoldDB" id="A0A8H8WTK5"/>
<gene>
    <name evidence="1" type="ORF">mvi_27110</name>
</gene>
<sequence>MVVEGRRGRIYISPNQEHEEVAASATPAWEPEGILYDKALGFRVPAYGLSQWADLFTRRQLAALTNFSDLVAEAKTQVLADCAEMSVSRRHGNHQSINLSDSELGRLSESSSTAYADVVATYLAFAVDKASDRNTTLCAWESKMDRMRNTFGRQALPMVWDYAETNPLSGAGGDIAGTAYAIYEVLAKSHNTGTGTVSLIDATSNPYNVKTINISTDPPYYDNIGYADLSDFFTYGCVNRYLVSGQIYFDVYRHLRKLSLLLHHTATAVRMQQKNFLCRAWEKHSRQCTAPRLMIRLQYTMHSSNQSSLMPA</sequence>
<reference evidence="1" key="1">
    <citation type="submission" date="2020-11" db="EMBL/GenBank/DDBJ databases">
        <title>Complete genome sequence of a novel pathogenic Methylobacterium strain isolated from rice in Vietnam.</title>
        <authorList>
            <person name="Lai K."/>
            <person name="Okazaki S."/>
            <person name="Higashi K."/>
            <person name="Mori H."/>
            <person name="Toyoda A."/>
            <person name="Kurokawa K."/>
        </authorList>
    </citation>
    <scope>NUCLEOTIDE SEQUENCE</scope>
    <source>
        <strain evidence="1">VL1</strain>
    </source>
</reference>
<dbReference type="KEGG" id="mind:mvi_27110"/>
<dbReference type="Proteomes" id="UP000663508">
    <property type="component" value="Chromosome"/>
</dbReference>
<evidence type="ECO:0000313" key="1">
    <source>
        <dbReference type="EMBL" id="BCM84250.1"/>
    </source>
</evidence>
<protein>
    <submittedName>
        <fullName evidence="1">Uncharacterized protein</fullName>
    </submittedName>
</protein>
<name>A0A8H8WTK5_9HYPH</name>
<proteinExistence type="predicted"/>
<accession>A0A8H8WTK5</accession>
<evidence type="ECO:0000313" key="2">
    <source>
        <dbReference type="Proteomes" id="UP000663508"/>
    </source>
</evidence>
<dbReference type="REBASE" id="487150">
    <property type="entry name" value="M.MinVL1ORF27100P"/>
</dbReference>